<dbReference type="PRINTS" id="PR00419">
    <property type="entry name" value="ADXRDTASE"/>
</dbReference>
<evidence type="ECO:0000256" key="8">
    <source>
        <dbReference type="ARBA" id="ARBA00023002"/>
    </source>
</evidence>
<evidence type="ECO:0000256" key="5">
    <source>
        <dbReference type="ARBA" id="ARBA00022691"/>
    </source>
</evidence>
<evidence type="ECO:0000259" key="12">
    <source>
        <dbReference type="Pfam" id="PF05430"/>
    </source>
</evidence>
<comment type="similarity">
    <text evidence="10">In the C-terminal section; belongs to the DAO family.</text>
</comment>
<dbReference type="GO" id="GO:0002097">
    <property type="term" value="P:tRNA wobble base modification"/>
    <property type="evidence" value="ECO:0007669"/>
    <property type="project" value="UniProtKB-UniRule"/>
</dbReference>
<sequence>MTNHHQPVLSAATISWQTDHHGNRVPISTQFDDVYFSQAGGLDETHHVFFQGNRLPERFATLDEQECFVIGETGFGTGLNFLATCQLWQTLAPKTAKLHFISTEKFPLSRHDLAHALSAWQHTPLAAWTSILLDNYPLLIAGCHRLHISDTITLDLWFQDATESLYGLLATQQQQRIDAWFLDGFTPNKNSDMWQPPLFAAMAGLSHVQTTLATFTAAGFVRRSLLDAGFDVVKGVGFGRKRDMLHSANEPYQPKFPKKSLKSPAKNIAIIGGGISGVSMAMALLKRGHFVTIFDKNPLMSGASGNPCALLAPKLTISKQVANHLPTASFLYSYRHYKALTKYSQVIKTTGVIDLLLPSQKSAQKRQQLIDEYPDELIQTLKQSSYQPPVALEQDMSNADIAAFVRMGSVLYPANIAKILNNDLANYQRFSYQNYNINNITECDDGVNLATIDKNFHFDSVVICAGFASHLLHEHLFNCRKIRGQVSWVAANHYDDIAPAVKYEGYCSHFVDSSNQKPYLLFGASFVRNSTDTAVYHDEHLFNYQKLNQSLPQYCQLQQINEDTQFYGRAAIRAQTPDYHPVVGKAPHSKHSYCLYGLGSKGFGFAPFCAEVLAEMIDGGILPVERGLLDKISPSRTRLQIPLDESK</sequence>
<dbReference type="EMBL" id="FTNU01000017">
    <property type="protein sequence ID" value="SIS04037.1"/>
    <property type="molecule type" value="Genomic_DNA"/>
</dbReference>
<evidence type="ECO:0000256" key="9">
    <source>
        <dbReference type="ARBA" id="ARBA00023268"/>
    </source>
</evidence>
<keyword evidence="1 10" id="KW-0963">Cytoplasm</keyword>
<keyword evidence="3 10" id="KW-0285">Flavoprotein</keyword>
<dbReference type="PANTHER" id="PTHR13847">
    <property type="entry name" value="SARCOSINE DEHYDROGENASE-RELATED"/>
    <property type="match status" value="1"/>
</dbReference>
<evidence type="ECO:0000256" key="2">
    <source>
        <dbReference type="ARBA" id="ARBA00022603"/>
    </source>
</evidence>
<dbReference type="Pfam" id="PF01266">
    <property type="entry name" value="DAO"/>
    <property type="match status" value="1"/>
</dbReference>
<dbReference type="AlphaFoldDB" id="A0A1N7FUT9"/>
<dbReference type="Gene3D" id="3.50.50.60">
    <property type="entry name" value="FAD/NAD(P)-binding domain"/>
    <property type="match status" value="1"/>
</dbReference>
<comment type="subcellular location">
    <subcellularLocation>
        <location evidence="10">Cytoplasm</location>
    </subcellularLocation>
</comment>
<keyword evidence="6 10" id="KW-0819">tRNA processing</keyword>
<dbReference type="GO" id="GO:0016645">
    <property type="term" value="F:oxidoreductase activity, acting on the CH-NH group of donors"/>
    <property type="evidence" value="ECO:0007669"/>
    <property type="project" value="InterPro"/>
</dbReference>
<evidence type="ECO:0000313" key="14">
    <source>
        <dbReference type="Proteomes" id="UP000187495"/>
    </source>
</evidence>
<reference evidence="14" key="1">
    <citation type="submission" date="2017-01" db="EMBL/GenBank/DDBJ databases">
        <authorList>
            <person name="Varghese N."/>
            <person name="Submissions S."/>
        </authorList>
    </citation>
    <scope>NUCLEOTIDE SEQUENCE [LARGE SCALE GENOMIC DNA]</scope>
    <source>
        <strain evidence="14">DSM 21768</strain>
    </source>
</reference>
<dbReference type="PANTHER" id="PTHR13847:SF283">
    <property type="entry name" value="TRNA 5-METHYLAMINOMETHYL-2-THIOURIDINE BIOSYNTHESIS BIFUNCTIONAL PROTEIN MNMC"/>
    <property type="match status" value="1"/>
</dbReference>
<evidence type="ECO:0000256" key="7">
    <source>
        <dbReference type="ARBA" id="ARBA00022827"/>
    </source>
</evidence>
<dbReference type="InterPro" id="IPR036188">
    <property type="entry name" value="FAD/NAD-bd_sf"/>
</dbReference>
<keyword evidence="14" id="KW-1185">Reference proteome</keyword>
<feature type="region of interest" description="tRNA (mnm(5)s(2)U34)-methyltransferase" evidence="10">
    <location>
        <begin position="1"/>
        <end position="250"/>
    </location>
</feature>
<dbReference type="InterPro" id="IPR017610">
    <property type="entry name" value="tRNA_S-uridine_synth_MnmC_C"/>
</dbReference>
<keyword evidence="5 10" id="KW-0949">S-adenosyl-L-methionine</keyword>
<dbReference type="InterPro" id="IPR047785">
    <property type="entry name" value="tRNA_MNMC2"/>
</dbReference>
<evidence type="ECO:0000256" key="6">
    <source>
        <dbReference type="ARBA" id="ARBA00022694"/>
    </source>
</evidence>
<feature type="domain" description="FAD dependent oxidoreductase" evidence="11">
    <location>
        <begin position="268"/>
        <end position="616"/>
    </location>
</feature>
<dbReference type="GO" id="GO:0050660">
    <property type="term" value="F:flavin adenine dinucleotide binding"/>
    <property type="evidence" value="ECO:0007669"/>
    <property type="project" value="UniProtKB-UniRule"/>
</dbReference>
<dbReference type="HAMAP" id="MF_01102">
    <property type="entry name" value="MnmC"/>
    <property type="match status" value="1"/>
</dbReference>
<evidence type="ECO:0000256" key="10">
    <source>
        <dbReference type="HAMAP-Rule" id="MF_01102"/>
    </source>
</evidence>
<accession>A0A1N7FUT9</accession>
<comment type="catalytic activity">
    <reaction evidence="10">
        <text>5-aminomethyl-2-thiouridine(34) in tRNA + S-adenosyl-L-methionine = 5-methylaminomethyl-2-thiouridine(34) in tRNA + S-adenosyl-L-homocysteine + H(+)</text>
        <dbReference type="Rhea" id="RHEA:19569"/>
        <dbReference type="Rhea" id="RHEA-COMP:10195"/>
        <dbReference type="Rhea" id="RHEA-COMP:10197"/>
        <dbReference type="ChEBI" id="CHEBI:15378"/>
        <dbReference type="ChEBI" id="CHEBI:57856"/>
        <dbReference type="ChEBI" id="CHEBI:59789"/>
        <dbReference type="ChEBI" id="CHEBI:74454"/>
        <dbReference type="ChEBI" id="CHEBI:74455"/>
        <dbReference type="EC" id="2.1.1.61"/>
    </reaction>
</comment>
<dbReference type="InterPro" id="IPR006076">
    <property type="entry name" value="FAD-dep_OxRdtase"/>
</dbReference>
<dbReference type="Gene3D" id="3.30.9.10">
    <property type="entry name" value="D-Amino Acid Oxidase, subunit A, domain 2"/>
    <property type="match status" value="1"/>
</dbReference>
<dbReference type="InterPro" id="IPR029063">
    <property type="entry name" value="SAM-dependent_MTases_sf"/>
</dbReference>
<dbReference type="NCBIfam" id="TIGR03197">
    <property type="entry name" value="MnmC_Cterm"/>
    <property type="match status" value="1"/>
</dbReference>
<dbReference type="GO" id="GO:0004808">
    <property type="term" value="F:tRNA (5-methylaminomethyl-2-thiouridylate)(34)-methyltransferase activity"/>
    <property type="evidence" value="ECO:0007669"/>
    <property type="project" value="UniProtKB-EC"/>
</dbReference>
<dbReference type="STRING" id="34061.B0189_06440"/>
<feature type="region of interest" description="FAD-dependent cmnm(5)s(2)U34 oxidoreductase" evidence="10">
    <location>
        <begin position="271"/>
        <end position="647"/>
    </location>
</feature>
<dbReference type="Gene3D" id="3.40.50.150">
    <property type="entry name" value="Vaccinia Virus protein VP39"/>
    <property type="match status" value="1"/>
</dbReference>
<name>A0A1N7FUT9_9GAMM</name>
<dbReference type="RefSeq" id="WP_076555939.1">
    <property type="nucleotide sequence ID" value="NZ_FTNU01000017.1"/>
</dbReference>
<evidence type="ECO:0000256" key="4">
    <source>
        <dbReference type="ARBA" id="ARBA00022679"/>
    </source>
</evidence>
<dbReference type="InterPro" id="IPR008471">
    <property type="entry name" value="MnmC-like_methylTransf"/>
</dbReference>
<protein>
    <recommendedName>
        <fullName evidence="10">tRNA 5-methylaminomethyl-2-thiouridine biosynthesis bifunctional protein MnmC</fullName>
        <shortName evidence="10">tRNA mnm(5)s(2)U biosynthesis bifunctional protein</shortName>
    </recommendedName>
    <domain>
        <recommendedName>
            <fullName evidence="10">tRNA (mnm(5)s(2)U34)-methyltransferase</fullName>
            <ecNumber evidence="10">2.1.1.61</ecNumber>
        </recommendedName>
    </domain>
    <domain>
        <recommendedName>
            <fullName evidence="10">FAD-dependent cmnm(5)s(2)U34 oxidoreductase</fullName>
            <ecNumber evidence="10">1.5.-.-</ecNumber>
        </recommendedName>
    </domain>
</protein>
<dbReference type="Proteomes" id="UP000187495">
    <property type="component" value="Unassembled WGS sequence"/>
</dbReference>
<comment type="cofactor">
    <cofactor evidence="10">
        <name>FAD</name>
        <dbReference type="ChEBI" id="CHEBI:57692"/>
    </cofactor>
</comment>
<dbReference type="GO" id="GO:0032259">
    <property type="term" value="P:methylation"/>
    <property type="evidence" value="ECO:0007669"/>
    <property type="project" value="UniProtKB-KW"/>
</dbReference>
<comment type="function">
    <text evidence="10">Catalyzes the last two steps in the biosynthesis of 5-methylaminomethyl-2-thiouridine (mnm(5)s(2)U) at the wobble position (U34) in tRNA. Catalyzes the FAD-dependent demodification of cmnm(5)s(2)U34 to nm(5)s(2)U34, followed by the transfer of a methyl group from S-adenosyl-L-methionine to nm(5)s(2)U34, to form mnm(5)s(2)U34.</text>
</comment>
<evidence type="ECO:0000256" key="3">
    <source>
        <dbReference type="ARBA" id="ARBA00022630"/>
    </source>
</evidence>
<proteinExistence type="inferred from homology"/>
<gene>
    <name evidence="10" type="primary">mnmC</name>
    <name evidence="13" type="ORF">SAMN02745664_11740</name>
</gene>
<dbReference type="GO" id="GO:0005737">
    <property type="term" value="C:cytoplasm"/>
    <property type="evidence" value="ECO:0007669"/>
    <property type="project" value="UniProtKB-SubCell"/>
</dbReference>
<keyword evidence="9 10" id="KW-0511">Multifunctional enzyme</keyword>
<keyword evidence="7 10" id="KW-0274">FAD</keyword>
<dbReference type="Pfam" id="PF05430">
    <property type="entry name" value="Methyltransf_30"/>
    <property type="match status" value="1"/>
</dbReference>
<dbReference type="EC" id="2.1.1.61" evidence="10"/>
<keyword evidence="8 10" id="KW-0560">Oxidoreductase</keyword>
<dbReference type="InterPro" id="IPR023032">
    <property type="entry name" value="tRNA_MAMT_biosynth_bifunc_MnmC"/>
</dbReference>
<dbReference type="SUPFAM" id="SSF51905">
    <property type="entry name" value="FAD/NAD(P)-binding domain"/>
    <property type="match status" value="1"/>
</dbReference>
<dbReference type="EC" id="1.5.-.-" evidence="10"/>
<evidence type="ECO:0000259" key="11">
    <source>
        <dbReference type="Pfam" id="PF01266"/>
    </source>
</evidence>
<evidence type="ECO:0000313" key="13">
    <source>
        <dbReference type="EMBL" id="SIS04037.1"/>
    </source>
</evidence>
<dbReference type="NCBIfam" id="NF033855">
    <property type="entry name" value="tRNA_MNMC2"/>
    <property type="match status" value="1"/>
</dbReference>
<evidence type="ECO:0000256" key="1">
    <source>
        <dbReference type="ARBA" id="ARBA00022490"/>
    </source>
</evidence>
<feature type="domain" description="MnmC-like methyltransferase" evidence="12">
    <location>
        <begin position="125"/>
        <end position="248"/>
    </location>
</feature>
<keyword evidence="2 10" id="KW-0489">Methyltransferase</keyword>
<organism evidence="13 14">
    <name type="scientific">Moraxella cuniculi DSM 21768</name>
    <dbReference type="NCBI Taxonomy" id="1122245"/>
    <lineage>
        <taxon>Bacteria</taxon>
        <taxon>Pseudomonadati</taxon>
        <taxon>Pseudomonadota</taxon>
        <taxon>Gammaproteobacteria</taxon>
        <taxon>Moraxellales</taxon>
        <taxon>Moraxellaceae</taxon>
        <taxon>Moraxella</taxon>
    </lineage>
</organism>
<keyword evidence="4 10" id="KW-0808">Transferase</keyword>
<comment type="similarity">
    <text evidence="10">In the N-terminal section; belongs to the methyltransferase superfamily. tRNA (mnm(5)s(2)U34)-methyltransferase family.</text>
</comment>